<dbReference type="GO" id="GO:0005737">
    <property type="term" value="C:cytoplasm"/>
    <property type="evidence" value="ECO:0007669"/>
    <property type="project" value="TreeGrafter"/>
</dbReference>
<dbReference type="EMBL" id="JAGMWT010000006">
    <property type="protein sequence ID" value="KAH7126891.1"/>
    <property type="molecule type" value="Genomic_DNA"/>
</dbReference>
<evidence type="ECO:0000256" key="1">
    <source>
        <dbReference type="ARBA" id="ARBA00004672"/>
    </source>
</evidence>
<dbReference type="GO" id="GO:0004639">
    <property type="term" value="F:phosphoribosylaminoimidazolesuccinocarboxamide synthase activity"/>
    <property type="evidence" value="ECO:0007669"/>
    <property type="project" value="UniProtKB-EC"/>
</dbReference>
<dbReference type="HAMAP" id="MF_00137">
    <property type="entry name" value="SAICAR_synth"/>
    <property type="match status" value="1"/>
</dbReference>
<comment type="similarity">
    <text evidence="2">Belongs to the SAICAR synthetase family.</text>
</comment>
<evidence type="ECO:0000256" key="2">
    <source>
        <dbReference type="ARBA" id="ARBA00010190"/>
    </source>
</evidence>
<dbReference type="PANTHER" id="PTHR43700">
    <property type="entry name" value="PHOSPHORIBOSYLAMINOIMIDAZOLE-SUCCINOCARBOXAMIDE SYNTHASE"/>
    <property type="match status" value="1"/>
</dbReference>
<dbReference type="PROSITE" id="PS01058">
    <property type="entry name" value="SAICAR_SYNTHETASE_2"/>
    <property type="match status" value="1"/>
</dbReference>
<evidence type="ECO:0000256" key="4">
    <source>
        <dbReference type="ARBA" id="ARBA00016460"/>
    </source>
</evidence>
<evidence type="ECO:0000259" key="10">
    <source>
        <dbReference type="Pfam" id="PF01259"/>
    </source>
</evidence>
<evidence type="ECO:0000256" key="8">
    <source>
        <dbReference type="ARBA" id="ARBA00022840"/>
    </source>
</evidence>
<dbReference type="Pfam" id="PF01259">
    <property type="entry name" value="SAICAR_synt"/>
    <property type="match status" value="1"/>
</dbReference>
<keyword evidence="12" id="KW-1185">Reference proteome</keyword>
<dbReference type="NCBIfam" id="TIGR00081">
    <property type="entry name" value="purC"/>
    <property type="match status" value="1"/>
</dbReference>
<dbReference type="SUPFAM" id="SSF56104">
    <property type="entry name" value="SAICAR synthase-like"/>
    <property type="match status" value="1"/>
</dbReference>
<evidence type="ECO:0000313" key="11">
    <source>
        <dbReference type="EMBL" id="KAH7126891.1"/>
    </source>
</evidence>
<feature type="domain" description="SAICAR synthetase/ADE2 N-terminal" evidence="10">
    <location>
        <begin position="18"/>
        <end position="279"/>
    </location>
</feature>
<dbReference type="GO" id="GO:0005524">
    <property type="term" value="F:ATP binding"/>
    <property type="evidence" value="ECO:0007669"/>
    <property type="project" value="UniProtKB-KW"/>
</dbReference>
<comment type="caution">
    <text evidence="11">The sequence shown here is derived from an EMBL/GenBank/DDBJ whole genome shotgun (WGS) entry which is preliminary data.</text>
</comment>
<reference evidence="11" key="1">
    <citation type="journal article" date="2021" name="Nat. Commun.">
        <title>Genetic determinants of endophytism in the Arabidopsis root mycobiome.</title>
        <authorList>
            <person name="Mesny F."/>
            <person name="Miyauchi S."/>
            <person name="Thiergart T."/>
            <person name="Pickel B."/>
            <person name="Atanasova L."/>
            <person name="Karlsson M."/>
            <person name="Huettel B."/>
            <person name="Barry K.W."/>
            <person name="Haridas S."/>
            <person name="Chen C."/>
            <person name="Bauer D."/>
            <person name="Andreopoulos W."/>
            <person name="Pangilinan J."/>
            <person name="LaButti K."/>
            <person name="Riley R."/>
            <person name="Lipzen A."/>
            <person name="Clum A."/>
            <person name="Drula E."/>
            <person name="Henrissat B."/>
            <person name="Kohler A."/>
            <person name="Grigoriev I.V."/>
            <person name="Martin F.M."/>
            <person name="Hacquard S."/>
        </authorList>
    </citation>
    <scope>NUCLEOTIDE SEQUENCE</scope>
    <source>
        <strain evidence="11">MPI-CAGE-CH-0243</strain>
    </source>
</reference>
<protein>
    <recommendedName>
        <fullName evidence="4">Phosphoribosylaminoimidazole-succinocarboxamide synthase</fullName>
        <ecNumber evidence="3">6.3.2.6</ecNumber>
    </recommendedName>
    <alternativeName>
        <fullName evidence="9">SAICAR synthetase</fullName>
    </alternativeName>
</protein>
<organism evidence="11 12">
    <name type="scientific">Dendryphion nanum</name>
    <dbReference type="NCBI Taxonomy" id="256645"/>
    <lineage>
        <taxon>Eukaryota</taxon>
        <taxon>Fungi</taxon>
        <taxon>Dikarya</taxon>
        <taxon>Ascomycota</taxon>
        <taxon>Pezizomycotina</taxon>
        <taxon>Dothideomycetes</taxon>
        <taxon>Pleosporomycetidae</taxon>
        <taxon>Pleosporales</taxon>
        <taxon>Torulaceae</taxon>
        <taxon>Dendryphion</taxon>
    </lineage>
</organism>
<sequence>MAPPTVTTIDLQGKLPKIASGKVRDLYTIDDETLLFVASDRISAYDVVMENGIPTKGALLTAMSKYWFQYLQSKIPGLQTHFISDAFPSSLESSLPAEIVQSLRPRSMQVRRLEVLPIESIVRGYITGSGWAEYKKSQTVNGIPMPAGLIEGQKLEKPLWTPSTKAELGEKDENISPAKAAEIIGQEFANEMERQSLEIYTTASKRAEEVGIVLADTKFEFGVDRANGNKIILIDEVLTPDSSRFWPKDTWEENLGKAQPSFDKQFLRDWLTENKLKGKDGVVVPDDVVLRTAAKYQEAYEKLTGQKWQ</sequence>
<keyword evidence="6" id="KW-0547">Nucleotide-binding</keyword>
<dbReference type="PANTHER" id="PTHR43700:SF1">
    <property type="entry name" value="PHOSPHORIBOSYLAMINOIMIDAZOLE-SUCCINOCARBOXAMIDE SYNTHASE"/>
    <property type="match status" value="1"/>
</dbReference>
<dbReference type="InterPro" id="IPR018236">
    <property type="entry name" value="SAICAR_synthetase_CS"/>
</dbReference>
<keyword evidence="8" id="KW-0067">ATP-binding</keyword>
<dbReference type="Gene3D" id="3.30.470.20">
    <property type="entry name" value="ATP-grasp fold, B domain"/>
    <property type="match status" value="1"/>
</dbReference>
<evidence type="ECO:0000256" key="3">
    <source>
        <dbReference type="ARBA" id="ARBA00012217"/>
    </source>
</evidence>
<proteinExistence type="inferred from homology"/>
<dbReference type="EC" id="6.3.2.6" evidence="3"/>
<dbReference type="NCBIfam" id="NF010568">
    <property type="entry name" value="PRK13961.1"/>
    <property type="match status" value="1"/>
</dbReference>
<evidence type="ECO:0000256" key="5">
    <source>
        <dbReference type="ARBA" id="ARBA00022598"/>
    </source>
</evidence>
<dbReference type="GO" id="GO:0006189">
    <property type="term" value="P:'de novo' IMP biosynthetic process"/>
    <property type="evidence" value="ECO:0007669"/>
    <property type="project" value="TreeGrafter"/>
</dbReference>
<evidence type="ECO:0000313" key="12">
    <source>
        <dbReference type="Proteomes" id="UP000700596"/>
    </source>
</evidence>
<dbReference type="FunFam" id="3.30.470.20:FF:000015">
    <property type="entry name" value="Phosphoribosylaminoimidazole-succinocarboxamide synthase"/>
    <property type="match status" value="1"/>
</dbReference>
<evidence type="ECO:0000256" key="9">
    <source>
        <dbReference type="ARBA" id="ARBA00030409"/>
    </source>
</evidence>
<gene>
    <name evidence="11" type="ORF">B0J11DRAFT_432873</name>
</gene>
<dbReference type="OrthoDB" id="9991235at2759"/>
<dbReference type="Proteomes" id="UP000700596">
    <property type="component" value="Unassembled WGS sequence"/>
</dbReference>
<dbReference type="CDD" id="cd01414">
    <property type="entry name" value="SAICAR_synt_Sc"/>
    <property type="match status" value="1"/>
</dbReference>
<keyword evidence="7" id="KW-0658">Purine biosynthesis</keyword>
<comment type="pathway">
    <text evidence="1">Purine metabolism; IMP biosynthesis via de novo pathway; 5-amino-1-(5-phospho-D-ribosyl)imidazole-4-carboxamide from 5-amino-1-(5-phospho-D-ribosyl)imidazole-4-carboxylate: step 1/2.</text>
</comment>
<dbReference type="InterPro" id="IPR001636">
    <property type="entry name" value="SAICAR_synth"/>
</dbReference>
<keyword evidence="5" id="KW-0436">Ligase</keyword>
<dbReference type="PROSITE" id="PS01057">
    <property type="entry name" value="SAICAR_SYNTHETASE_1"/>
    <property type="match status" value="1"/>
</dbReference>
<dbReference type="AlphaFoldDB" id="A0A9P9DX86"/>
<name>A0A9P9DX86_9PLEO</name>
<evidence type="ECO:0000256" key="6">
    <source>
        <dbReference type="ARBA" id="ARBA00022741"/>
    </source>
</evidence>
<dbReference type="Gene3D" id="3.30.200.20">
    <property type="entry name" value="Phosphorylase Kinase, domain 1"/>
    <property type="match status" value="1"/>
</dbReference>
<accession>A0A9P9DX86</accession>
<evidence type="ECO:0000256" key="7">
    <source>
        <dbReference type="ARBA" id="ARBA00022755"/>
    </source>
</evidence>
<dbReference type="InterPro" id="IPR028923">
    <property type="entry name" value="SAICAR_synt/ADE2_N"/>
</dbReference>